<organism evidence="1 2">
    <name type="scientific">Bordetella avium (strain 197N)</name>
    <dbReference type="NCBI Taxonomy" id="360910"/>
    <lineage>
        <taxon>Bacteria</taxon>
        <taxon>Pseudomonadati</taxon>
        <taxon>Pseudomonadota</taxon>
        <taxon>Betaproteobacteria</taxon>
        <taxon>Burkholderiales</taxon>
        <taxon>Alcaligenaceae</taxon>
        <taxon>Bordetella</taxon>
    </lineage>
</organism>
<evidence type="ECO:0000313" key="2">
    <source>
        <dbReference type="Proteomes" id="UP000001977"/>
    </source>
</evidence>
<name>Q2KU38_BORA1</name>
<keyword evidence="2" id="KW-1185">Reference proteome</keyword>
<accession>Q2KU38</accession>
<dbReference type="Gene3D" id="1.10.10.60">
    <property type="entry name" value="Homeodomain-like"/>
    <property type="match status" value="1"/>
</dbReference>
<reference evidence="1 2" key="1">
    <citation type="journal article" date="2006" name="J. Bacteriol.">
        <title>Comparison of the genome sequence of the poultry pathogen Bordetella avium with those of B. bronchiseptica, B. pertussis, and B. parapertussis reveals extensive diversity in surface structures associated with host interaction.</title>
        <authorList>
            <person name="Sebaihia M."/>
            <person name="Preston A."/>
            <person name="Maskell D.J."/>
            <person name="Kuzmiak H."/>
            <person name="Connell T.D."/>
            <person name="King N.D."/>
            <person name="Orndorff P.E."/>
            <person name="Miyamoto D.M."/>
            <person name="Thomson N.R."/>
            <person name="Harris D."/>
            <person name="Goble A."/>
            <person name="Lord A."/>
            <person name="Murphy L."/>
            <person name="Quail M.A."/>
            <person name="Rutter S."/>
            <person name="Squares R."/>
            <person name="Squares S."/>
            <person name="Woodward J."/>
            <person name="Parkhill J."/>
            <person name="Temple L.M."/>
        </authorList>
    </citation>
    <scope>NUCLEOTIDE SEQUENCE [LARGE SCALE GENOMIC DNA]</scope>
    <source>
        <strain evidence="1 2">197N</strain>
    </source>
</reference>
<dbReference type="Proteomes" id="UP000001977">
    <property type="component" value="Chromosome"/>
</dbReference>
<evidence type="ECO:0000313" key="1">
    <source>
        <dbReference type="EMBL" id="CAJ50822.1"/>
    </source>
</evidence>
<dbReference type="AlphaFoldDB" id="Q2KU38"/>
<gene>
    <name evidence="1" type="ordered locus">BAV3212</name>
</gene>
<protein>
    <submittedName>
        <fullName evidence="1">Uncharacterized protein</fullName>
    </submittedName>
</protein>
<dbReference type="SUPFAM" id="SSF46689">
    <property type="entry name" value="Homeodomain-like"/>
    <property type="match status" value="1"/>
</dbReference>
<dbReference type="STRING" id="360910.BAV3212"/>
<dbReference type="EMBL" id="AM167904">
    <property type="protein sequence ID" value="CAJ50822.1"/>
    <property type="molecule type" value="Genomic_DNA"/>
</dbReference>
<proteinExistence type="predicted"/>
<dbReference type="InterPro" id="IPR009057">
    <property type="entry name" value="Homeodomain-like_sf"/>
</dbReference>
<sequence length="266" mass="29716">MRPLRLFRMPSPRVASFFLQDKGGAMRETYDCAVVLVPGHGSWLDDWMRHVSTYSMRNGYPRLFAQLPEGASATPGWLKSSALSLRRFDACLLPVEAATLPWVRTALAGAQGSLETPVLALVTGVGSVGLRDLLPLGLDDFLSPDSPDELRLRVALSICRRNRQTPREAWVYDVKDDAFQEQPSLNEADLDASLLDAPFGAAKARVVGHFERTYLHCCLAKHEGNVSQAARAALKHRRAFWALMRKHRIQAAPYREHARERASLRT</sequence>
<dbReference type="KEGG" id="bav:BAV3212"/>
<dbReference type="eggNOG" id="COG2204">
    <property type="taxonomic scope" value="Bacteria"/>
</dbReference>
<dbReference type="HOGENOM" id="CLU_071303_0_0_4"/>